<dbReference type="SMART" id="SM00471">
    <property type="entry name" value="HDc"/>
    <property type="match status" value="1"/>
</dbReference>
<evidence type="ECO:0000256" key="1">
    <source>
        <dbReference type="ARBA" id="ARBA00001638"/>
    </source>
</evidence>
<dbReference type="GO" id="GO:0005737">
    <property type="term" value="C:cytoplasm"/>
    <property type="evidence" value="ECO:0007669"/>
    <property type="project" value="TreeGrafter"/>
</dbReference>
<evidence type="ECO:0000256" key="2">
    <source>
        <dbReference type="ARBA" id="ARBA00001936"/>
    </source>
</evidence>
<comment type="cofactor">
    <cofactor evidence="2">
        <name>Mn(2+)</name>
        <dbReference type="ChEBI" id="CHEBI:29035"/>
    </cofactor>
</comment>
<proteinExistence type="predicted"/>
<reference evidence="9" key="1">
    <citation type="journal article" date="2014" name="ISME J.">
        <title>Genetic and functional properties of uncultivated MCG archaea assessed by metagenome and gene expression analyses.</title>
        <authorList>
            <person name="Meng J."/>
            <person name="Xu J."/>
            <person name="Qin D."/>
            <person name="He Y."/>
            <person name="Xiao X."/>
            <person name="Wang F."/>
        </authorList>
    </citation>
    <scope>NUCLEOTIDE SEQUENCE</scope>
</reference>
<dbReference type="SUPFAM" id="SSF109604">
    <property type="entry name" value="HD-domain/PDEase-like"/>
    <property type="match status" value="1"/>
</dbReference>
<evidence type="ECO:0000256" key="7">
    <source>
        <dbReference type="ARBA" id="ARBA00022801"/>
    </source>
</evidence>
<dbReference type="GO" id="GO:0002953">
    <property type="term" value="F:5'-deoxynucleotidase activity"/>
    <property type="evidence" value="ECO:0007669"/>
    <property type="project" value="UniProtKB-EC"/>
</dbReference>
<comment type="cofactor">
    <cofactor evidence="3">
        <name>Co(2+)</name>
        <dbReference type="ChEBI" id="CHEBI:48828"/>
    </cofactor>
</comment>
<protein>
    <recommendedName>
        <fullName evidence="5">5'-deoxynucleotidase</fullName>
        <ecNumber evidence="5">3.1.3.89</ecNumber>
    </recommendedName>
</protein>
<accession>W8RLW1</accession>
<comment type="subunit">
    <text evidence="4">Homodimer.</text>
</comment>
<dbReference type="EMBL" id="KF439060">
    <property type="protein sequence ID" value="AHM02025.1"/>
    <property type="molecule type" value="Genomic_DNA"/>
</dbReference>
<evidence type="ECO:0000259" key="8">
    <source>
        <dbReference type="SMART" id="SM00471"/>
    </source>
</evidence>
<dbReference type="InterPro" id="IPR039356">
    <property type="entry name" value="YfbR/HDDC2"/>
</dbReference>
<sequence>MLKRTLRAGWVEVGVYQPESVADHTFRTAILSMLYADMEGLDPLKLLRMALIHDLPEAVIGDLTPSEKTAESKEKEDTSINQILSLLPNRQRQTYIAVWDEYREGKTREAQAVRQLEKIEMALQAKEYKKAGSATKSLERFIKSAEEATIRPELKRLLSFVSEE</sequence>
<dbReference type="EC" id="3.1.3.89" evidence="5"/>
<comment type="catalytic activity">
    <reaction evidence="1">
        <text>a 2'-deoxyribonucleoside 5'-phosphate + H2O = a 2'-deoxyribonucleoside + phosphate</text>
        <dbReference type="Rhea" id="RHEA:36167"/>
        <dbReference type="ChEBI" id="CHEBI:15377"/>
        <dbReference type="ChEBI" id="CHEBI:18274"/>
        <dbReference type="ChEBI" id="CHEBI:43474"/>
        <dbReference type="ChEBI" id="CHEBI:65317"/>
        <dbReference type="EC" id="3.1.3.89"/>
    </reaction>
</comment>
<evidence type="ECO:0000256" key="3">
    <source>
        <dbReference type="ARBA" id="ARBA00001941"/>
    </source>
</evidence>
<dbReference type="AlphaFoldDB" id="W8RLW1"/>
<dbReference type="Pfam" id="PF13023">
    <property type="entry name" value="HD_3"/>
    <property type="match status" value="1"/>
</dbReference>
<dbReference type="PANTHER" id="PTHR11845:SF13">
    <property type="entry name" value="5'-DEOXYNUCLEOTIDASE HDDC2"/>
    <property type="match status" value="1"/>
</dbReference>
<feature type="domain" description="HD/PDEase" evidence="8">
    <location>
        <begin position="17"/>
        <end position="131"/>
    </location>
</feature>
<keyword evidence="6" id="KW-0479">Metal-binding</keyword>
<dbReference type="PANTHER" id="PTHR11845">
    <property type="entry name" value="5'-DEOXYNUCLEOTIDASE HDDC2"/>
    <property type="match status" value="1"/>
</dbReference>
<evidence type="ECO:0000256" key="4">
    <source>
        <dbReference type="ARBA" id="ARBA00011738"/>
    </source>
</evidence>
<dbReference type="InterPro" id="IPR006674">
    <property type="entry name" value="HD_domain"/>
</dbReference>
<dbReference type="InterPro" id="IPR003607">
    <property type="entry name" value="HD/PDEase_dom"/>
</dbReference>
<keyword evidence="7 9" id="KW-0378">Hydrolase</keyword>
<dbReference type="Gene3D" id="1.10.3210.10">
    <property type="entry name" value="Hypothetical protein af1432"/>
    <property type="match status" value="1"/>
</dbReference>
<organism evidence="9">
    <name type="scientific">uncultured miscellaneous Crenarchaeota group</name>
    <dbReference type="NCBI Taxonomy" id="1368239"/>
    <lineage>
        <taxon>Archaea</taxon>
        <taxon>Candidatus Bathyarchaeota</taxon>
        <taxon>environmental samples</taxon>
    </lineage>
</organism>
<evidence type="ECO:0000256" key="5">
    <source>
        <dbReference type="ARBA" id="ARBA00012964"/>
    </source>
</evidence>
<evidence type="ECO:0000256" key="6">
    <source>
        <dbReference type="ARBA" id="ARBA00022723"/>
    </source>
</evidence>
<evidence type="ECO:0000313" key="9">
    <source>
        <dbReference type="EMBL" id="AHM02025.1"/>
    </source>
</evidence>
<name>W8RLW1_9ARCH</name>
<dbReference type="GO" id="GO:0046872">
    <property type="term" value="F:metal ion binding"/>
    <property type="evidence" value="ECO:0007669"/>
    <property type="project" value="UniProtKB-KW"/>
</dbReference>